<feature type="compositionally biased region" description="Low complexity" evidence="4">
    <location>
        <begin position="210"/>
        <end position="235"/>
    </location>
</feature>
<accession>A0A9W7AA37</accession>
<proteinExistence type="inferred from homology"/>
<keyword evidence="5" id="KW-1133">Transmembrane helix</keyword>
<dbReference type="PANTHER" id="PTHR22950">
    <property type="entry name" value="AMINO ACID TRANSPORTER"/>
    <property type="match status" value="1"/>
</dbReference>
<feature type="compositionally biased region" description="Low complexity" evidence="4">
    <location>
        <begin position="339"/>
        <end position="362"/>
    </location>
</feature>
<dbReference type="AlphaFoldDB" id="A0A9W7AA37"/>
<dbReference type="GO" id="GO:0015179">
    <property type="term" value="F:L-amino acid transmembrane transporter activity"/>
    <property type="evidence" value="ECO:0007669"/>
    <property type="project" value="TreeGrafter"/>
</dbReference>
<feature type="transmembrane region" description="Helical" evidence="5">
    <location>
        <begin position="387"/>
        <end position="405"/>
    </location>
</feature>
<keyword evidence="2" id="KW-0813">Transport</keyword>
<feature type="transmembrane region" description="Helical" evidence="5">
    <location>
        <begin position="144"/>
        <end position="165"/>
    </location>
</feature>
<reference evidence="7" key="1">
    <citation type="submission" date="2022-07" db="EMBL/GenBank/DDBJ databases">
        <title>Genome analysis of Parmales, a sister group of diatoms, reveals the evolutionary specialization of diatoms from phago-mixotrophs to photoautotrophs.</title>
        <authorList>
            <person name="Ban H."/>
            <person name="Sato S."/>
            <person name="Yoshikawa S."/>
            <person name="Kazumasa Y."/>
            <person name="Nakamura Y."/>
            <person name="Ichinomiya M."/>
            <person name="Saitoh K."/>
            <person name="Sato N."/>
            <person name="Blanc-Mathieu R."/>
            <person name="Endo H."/>
            <person name="Kuwata A."/>
            <person name="Ogata H."/>
        </authorList>
    </citation>
    <scope>NUCLEOTIDE SEQUENCE</scope>
</reference>
<evidence type="ECO:0008006" key="9">
    <source>
        <dbReference type="Google" id="ProtNLM"/>
    </source>
</evidence>
<feature type="chain" id="PRO_5040788940" description="Amino acid transporter transmembrane domain-containing protein" evidence="6">
    <location>
        <begin position="19"/>
        <end position="485"/>
    </location>
</feature>
<dbReference type="OrthoDB" id="199069at2759"/>
<evidence type="ECO:0000313" key="7">
    <source>
        <dbReference type="EMBL" id="GMH66195.1"/>
    </source>
</evidence>
<feature type="transmembrane region" description="Helical" evidence="5">
    <location>
        <begin position="92"/>
        <end position="112"/>
    </location>
</feature>
<keyword evidence="6" id="KW-0732">Signal</keyword>
<keyword evidence="8" id="KW-1185">Reference proteome</keyword>
<evidence type="ECO:0000256" key="2">
    <source>
        <dbReference type="ARBA" id="ARBA00022448"/>
    </source>
</evidence>
<feature type="transmembrane region" description="Helical" evidence="5">
    <location>
        <begin position="52"/>
        <end position="71"/>
    </location>
</feature>
<comment type="caution">
    <text evidence="7">The sequence shown here is derived from an EMBL/GenBank/DDBJ whole genome shotgun (WGS) entry which is preliminary data.</text>
</comment>
<feature type="region of interest" description="Disordered" evidence="4">
    <location>
        <begin position="207"/>
        <end position="242"/>
    </location>
</feature>
<keyword evidence="5" id="KW-0812">Transmembrane</keyword>
<evidence type="ECO:0000313" key="8">
    <source>
        <dbReference type="Proteomes" id="UP001165082"/>
    </source>
</evidence>
<feature type="transmembrane region" description="Helical" evidence="5">
    <location>
        <begin position="411"/>
        <end position="433"/>
    </location>
</feature>
<evidence type="ECO:0000256" key="3">
    <source>
        <dbReference type="ARBA" id="ARBA00022970"/>
    </source>
</evidence>
<keyword evidence="3" id="KW-0029">Amino-acid transport</keyword>
<dbReference type="GO" id="GO:0016020">
    <property type="term" value="C:membrane"/>
    <property type="evidence" value="ECO:0007669"/>
    <property type="project" value="TreeGrafter"/>
</dbReference>
<sequence>MSLFAVIFFVLIIPSIWVDIVPILEDGNNPLEDDDSFQDGTFWEEWITPEPFSYKVVGTLLYVFGTSYNSLTIYNSLRMRRIERGMKVVKNGMLVASTLLFLSALTAFIAYLPHHGGIDPEKVRVNILFYTYKNSGPGMTFARVFYVLFEFFKFPLDSMMARVAVKRFRRKFLQLFDITGEDASSNCHLELLCCCVGRGRDGGEDGGEWGTVRGWLDGSSNGRRQRNSSENSSARQSHDVQGGGFVEGGGIIIGGSGENGGAGVGSRGGVPATTGIGNMLNVPLIVGGEPGRVYNSGGARGVGGEGFYTIDGGSLGGDGGEGGGHATNYGVGRGVLHGTNGTNRTNGTNDTNGTTGTNYTDNEGVDQDERGEEKRSLCTISCGKRKITVTLGIGTWMISLAIAVVPKMNSYIVIMGAVSATLLGIIFPAACYMRLGPVNYDFGDVGWRGRVPNWYYGACAIVFGLGAWGVSFVGGYNLMASDWGG</sequence>
<evidence type="ECO:0000256" key="4">
    <source>
        <dbReference type="SAM" id="MobiDB-lite"/>
    </source>
</evidence>
<organism evidence="7 8">
    <name type="scientific">Triparma retinervis</name>
    <dbReference type="NCBI Taxonomy" id="2557542"/>
    <lineage>
        <taxon>Eukaryota</taxon>
        <taxon>Sar</taxon>
        <taxon>Stramenopiles</taxon>
        <taxon>Ochrophyta</taxon>
        <taxon>Bolidophyceae</taxon>
        <taxon>Parmales</taxon>
        <taxon>Triparmaceae</taxon>
        <taxon>Triparma</taxon>
    </lineage>
</organism>
<dbReference type="Proteomes" id="UP001165082">
    <property type="component" value="Unassembled WGS sequence"/>
</dbReference>
<keyword evidence="5" id="KW-0472">Membrane</keyword>
<feature type="region of interest" description="Disordered" evidence="4">
    <location>
        <begin position="339"/>
        <end position="371"/>
    </location>
</feature>
<name>A0A9W7AA37_9STRA</name>
<feature type="transmembrane region" description="Helical" evidence="5">
    <location>
        <begin position="454"/>
        <end position="476"/>
    </location>
</feature>
<gene>
    <name evidence="7" type="ORF">TrRE_jg11347</name>
</gene>
<evidence type="ECO:0000256" key="1">
    <source>
        <dbReference type="ARBA" id="ARBA00008066"/>
    </source>
</evidence>
<dbReference type="EMBL" id="BRXZ01002608">
    <property type="protein sequence ID" value="GMH66195.1"/>
    <property type="molecule type" value="Genomic_DNA"/>
</dbReference>
<comment type="similarity">
    <text evidence="1">Belongs to the amino acid/polyamine transporter 2 family.</text>
</comment>
<dbReference type="PANTHER" id="PTHR22950:SF458">
    <property type="entry name" value="SODIUM-COUPLED NEUTRAL AMINO ACID TRANSPORTER 11-RELATED"/>
    <property type="match status" value="1"/>
</dbReference>
<evidence type="ECO:0000256" key="5">
    <source>
        <dbReference type="SAM" id="Phobius"/>
    </source>
</evidence>
<feature type="signal peptide" evidence="6">
    <location>
        <begin position="1"/>
        <end position="18"/>
    </location>
</feature>
<evidence type="ECO:0000256" key="6">
    <source>
        <dbReference type="SAM" id="SignalP"/>
    </source>
</evidence>
<protein>
    <recommendedName>
        <fullName evidence="9">Amino acid transporter transmembrane domain-containing protein</fullName>
    </recommendedName>
</protein>